<protein>
    <submittedName>
        <fullName evidence="1">Uncharacterized protein</fullName>
    </submittedName>
</protein>
<evidence type="ECO:0000313" key="2">
    <source>
        <dbReference type="Proteomes" id="UP000324222"/>
    </source>
</evidence>
<sequence>MRVGAGADFVQRNEALKKVCGEDHHKSAVEKTVYEKTTVNYVQMNASLDLSRCVWSDQIDHAAAAAAAAAGYCAALQDWISSGFLGAPSLIFSTDLMLRTPLEAATFSSGCCFPGVATVSPDILFLLTGSPFGFVVVVEAVGVVGETLGMTVALRFERG</sequence>
<comment type="caution">
    <text evidence="1">The sequence shown here is derived from an EMBL/GenBank/DDBJ whole genome shotgun (WGS) entry which is preliminary data.</text>
</comment>
<evidence type="ECO:0000313" key="1">
    <source>
        <dbReference type="EMBL" id="MPC15431.1"/>
    </source>
</evidence>
<accession>A0A5B7D2J6</accession>
<name>A0A5B7D2J6_PORTR</name>
<organism evidence="1 2">
    <name type="scientific">Portunus trituberculatus</name>
    <name type="common">Swimming crab</name>
    <name type="synonym">Neptunus trituberculatus</name>
    <dbReference type="NCBI Taxonomy" id="210409"/>
    <lineage>
        <taxon>Eukaryota</taxon>
        <taxon>Metazoa</taxon>
        <taxon>Ecdysozoa</taxon>
        <taxon>Arthropoda</taxon>
        <taxon>Crustacea</taxon>
        <taxon>Multicrustacea</taxon>
        <taxon>Malacostraca</taxon>
        <taxon>Eumalacostraca</taxon>
        <taxon>Eucarida</taxon>
        <taxon>Decapoda</taxon>
        <taxon>Pleocyemata</taxon>
        <taxon>Brachyura</taxon>
        <taxon>Eubrachyura</taxon>
        <taxon>Portunoidea</taxon>
        <taxon>Portunidae</taxon>
        <taxon>Portuninae</taxon>
        <taxon>Portunus</taxon>
    </lineage>
</organism>
<keyword evidence="2" id="KW-1185">Reference proteome</keyword>
<dbReference type="AlphaFoldDB" id="A0A5B7D2J6"/>
<dbReference type="EMBL" id="VSRR010000427">
    <property type="protein sequence ID" value="MPC15431.1"/>
    <property type="molecule type" value="Genomic_DNA"/>
</dbReference>
<proteinExistence type="predicted"/>
<reference evidence="1 2" key="1">
    <citation type="submission" date="2019-05" db="EMBL/GenBank/DDBJ databases">
        <title>Another draft genome of Portunus trituberculatus and its Hox gene families provides insights of decapod evolution.</title>
        <authorList>
            <person name="Jeong J.-H."/>
            <person name="Song I."/>
            <person name="Kim S."/>
            <person name="Choi T."/>
            <person name="Kim D."/>
            <person name="Ryu S."/>
            <person name="Kim W."/>
        </authorList>
    </citation>
    <scope>NUCLEOTIDE SEQUENCE [LARGE SCALE GENOMIC DNA]</scope>
    <source>
        <tissue evidence="1">Muscle</tissue>
    </source>
</reference>
<dbReference type="Proteomes" id="UP000324222">
    <property type="component" value="Unassembled WGS sequence"/>
</dbReference>
<gene>
    <name evidence="1" type="ORF">E2C01_008223</name>
</gene>